<dbReference type="PROSITE" id="PS51074">
    <property type="entry name" value="DPH_MB"/>
    <property type="match status" value="1"/>
</dbReference>
<dbReference type="Pfam" id="PF05207">
    <property type="entry name" value="Zn_ribbon_CSL"/>
    <property type="match status" value="1"/>
</dbReference>
<evidence type="ECO:0000256" key="6">
    <source>
        <dbReference type="ARBA" id="ARBA00041070"/>
    </source>
</evidence>
<keyword evidence="3" id="KW-0408">Iron</keyword>
<dbReference type="InterPro" id="IPR036671">
    <property type="entry name" value="DPH_MB_sf"/>
</dbReference>
<reference evidence="9 10" key="1">
    <citation type="submission" date="2016-08" db="EMBL/GenBank/DDBJ databases">
        <title>Genomes of anaerobic fungi encode conserved fungal cellulosomes for biomass hydrolysis.</title>
        <authorList>
            <consortium name="DOE Joint Genome Institute"/>
            <person name="Haitjema C.H."/>
            <person name="Gilmore S.P."/>
            <person name="Henske J.K."/>
            <person name="Solomon K.V."/>
            <person name="De Groot R."/>
            <person name="Kuo A."/>
            <person name="Mondo S.J."/>
            <person name="Salamov A.A."/>
            <person name="Labutti K."/>
            <person name="Zhao Z."/>
            <person name="Chiniquy J."/>
            <person name="Barry K."/>
            <person name="Brewer H.M."/>
            <person name="Purvine S.O."/>
            <person name="Wright A.T."/>
            <person name="Boxma B."/>
            <person name="Van Alen T."/>
            <person name="Hackstein J.H."/>
            <person name="Baker S.E."/>
            <person name="Grigoriev I.V."/>
            <person name="O'Malley M.A."/>
        </authorList>
    </citation>
    <scope>NUCLEOTIDE SEQUENCE [LARGE SCALE GENOMIC DNA]</scope>
    <source>
        <strain evidence="10">finn</strain>
    </source>
</reference>
<dbReference type="GO" id="GO:0017183">
    <property type="term" value="P:protein histidyl modification to diphthamide"/>
    <property type="evidence" value="ECO:0007669"/>
    <property type="project" value="UniProtKB-UniPathway"/>
</dbReference>
<evidence type="ECO:0000313" key="10">
    <source>
        <dbReference type="Proteomes" id="UP000193719"/>
    </source>
</evidence>
<comment type="caution">
    <text evidence="9">The sequence shown here is derived from an EMBL/GenBank/DDBJ whole genome shotgun (WGS) entry which is preliminary data.</text>
</comment>
<keyword evidence="10" id="KW-1185">Reference proteome</keyword>
<feature type="domain" description="DPH-type MB" evidence="8">
    <location>
        <begin position="4"/>
        <end position="60"/>
    </location>
</feature>
<dbReference type="InterPro" id="IPR044248">
    <property type="entry name" value="DPH3/4-like"/>
</dbReference>
<evidence type="ECO:0000256" key="7">
    <source>
        <dbReference type="ARBA" id="ARBA00048125"/>
    </source>
</evidence>
<name>A0A1Y1V3E6_9FUNG</name>
<evidence type="ECO:0000259" key="8">
    <source>
        <dbReference type="PROSITE" id="PS51074"/>
    </source>
</evidence>
<reference evidence="9 10" key="2">
    <citation type="submission" date="2016-08" db="EMBL/GenBank/DDBJ databases">
        <title>Pervasive Adenine N6-methylation of Active Genes in Fungi.</title>
        <authorList>
            <consortium name="DOE Joint Genome Institute"/>
            <person name="Mondo S.J."/>
            <person name="Dannebaum R.O."/>
            <person name="Kuo R.C."/>
            <person name="Labutti K."/>
            <person name="Haridas S."/>
            <person name="Kuo A."/>
            <person name="Salamov A."/>
            <person name="Ahrendt S.R."/>
            <person name="Lipzen A."/>
            <person name="Sullivan W."/>
            <person name="Andreopoulos W.B."/>
            <person name="Clum A."/>
            <person name="Lindquist E."/>
            <person name="Daum C."/>
            <person name="Ramamoorthy G.K."/>
            <person name="Gryganskyi A."/>
            <person name="Culley D."/>
            <person name="Magnuson J.K."/>
            <person name="James T.Y."/>
            <person name="O'Malley M.A."/>
            <person name="Stajich J.E."/>
            <person name="Spatafora J.W."/>
            <person name="Visel A."/>
            <person name="Grigoriev I.V."/>
        </authorList>
    </citation>
    <scope>NUCLEOTIDE SEQUENCE [LARGE SCALE GENOMIC DNA]</scope>
    <source>
        <strain evidence="10">finn</strain>
    </source>
</reference>
<dbReference type="EMBL" id="MCFH01000040">
    <property type="protein sequence ID" value="ORX45448.1"/>
    <property type="molecule type" value="Genomic_DNA"/>
</dbReference>
<sequence length="76" mass="8962">MDTPYDEIEIEDMTFDKERQVYIYPCPCGDKFEITIDQLRNGEDIAQCPSCSLIIKIIYDPKDYLKEEESTEETEN</sequence>
<dbReference type="Gene3D" id="3.10.660.10">
    <property type="entry name" value="DPH Zinc finger"/>
    <property type="match status" value="1"/>
</dbReference>
<dbReference type="GO" id="GO:0046872">
    <property type="term" value="F:metal ion binding"/>
    <property type="evidence" value="ECO:0007669"/>
    <property type="project" value="UniProtKB-KW"/>
</dbReference>
<dbReference type="PANTHER" id="PTHR21454">
    <property type="entry name" value="DPH3 HOMOLOG-RELATED"/>
    <property type="match status" value="1"/>
</dbReference>
<protein>
    <recommendedName>
        <fullName evidence="6">Diphthamide biosynthesis protein 3</fullName>
    </recommendedName>
</protein>
<keyword evidence="2" id="KW-0479">Metal-binding</keyword>
<evidence type="ECO:0000256" key="1">
    <source>
        <dbReference type="ARBA" id="ARBA00005156"/>
    </source>
</evidence>
<evidence type="ECO:0000256" key="3">
    <source>
        <dbReference type="ARBA" id="ARBA00023004"/>
    </source>
</evidence>
<dbReference type="InterPro" id="IPR007872">
    <property type="entry name" value="DPH_MB_dom"/>
</dbReference>
<dbReference type="STRING" id="1754191.A0A1Y1V3E6"/>
<comment type="catalytic activity">
    <reaction evidence="5">
        <text>[3Fe-4S](1+)-[protein] + Fe(2+)-[Dph3] = [3Fe-4S](0)-[protein] + Fe(3+)-[Dph3]</text>
        <dbReference type="Rhea" id="RHEA:71235"/>
        <dbReference type="Rhea" id="RHEA-COMP:17996"/>
        <dbReference type="Rhea" id="RHEA-COMP:17997"/>
        <dbReference type="Rhea" id="RHEA-COMP:18002"/>
        <dbReference type="Rhea" id="RHEA-COMP:18003"/>
        <dbReference type="ChEBI" id="CHEBI:29033"/>
        <dbReference type="ChEBI" id="CHEBI:29034"/>
        <dbReference type="ChEBI" id="CHEBI:33751"/>
        <dbReference type="ChEBI" id="CHEBI:47402"/>
        <dbReference type="ChEBI" id="CHEBI:83228"/>
    </reaction>
</comment>
<comment type="catalytic activity">
    <reaction evidence="7">
        <text>2 [3Fe-4S](0)-[protein] + 2 Fe(2+)-[Dph3] + NADH = 2 [4Fe-4S](1+)-[protein] + 2 [Dph3] + NAD(+) + H(+)</text>
        <dbReference type="Rhea" id="RHEA:71239"/>
        <dbReference type="Rhea" id="RHEA-COMP:17997"/>
        <dbReference type="Rhea" id="RHEA-COMP:17998"/>
        <dbReference type="Rhea" id="RHEA-COMP:18001"/>
        <dbReference type="Rhea" id="RHEA-COMP:18002"/>
        <dbReference type="ChEBI" id="CHEBI:15378"/>
        <dbReference type="ChEBI" id="CHEBI:29033"/>
        <dbReference type="ChEBI" id="CHEBI:33723"/>
        <dbReference type="ChEBI" id="CHEBI:47402"/>
        <dbReference type="ChEBI" id="CHEBI:57540"/>
        <dbReference type="ChEBI" id="CHEBI:57945"/>
        <dbReference type="ChEBI" id="CHEBI:83228"/>
    </reaction>
</comment>
<evidence type="ECO:0000256" key="2">
    <source>
        <dbReference type="ARBA" id="ARBA00022723"/>
    </source>
</evidence>
<evidence type="ECO:0000256" key="4">
    <source>
        <dbReference type="ARBA" id="ARBA00024032"/>
    </source>
</evidence>
<dbReference type="Proteomes" id="UP000193719">
    <property type="component" value="Unassembled WGS sequence"/>
</dbReference>
<organism evidence="9 10">
    <name type="scientific">Piromyces finnis</name>
    <dbReference type="NCBI Taxonomy" id="1754191"/>
    <lineage>
        <taxon>Eukaryota</taxon>
        <taxon>Fungi</taxon>
        <taxon>Fungi incertae sedis</taxon>
        <taxon>Chytridiomycota</taxon>
        <taxon>Chytridiomycota incertae sedis</taxon>
        <taxon>Neocallimastigomycetes</taxon>
        <taxon>Neocallimastigales</taxon>
        <taxon>Neocallimastigaceae</taxon>
        <taxon>Piromyces</taxon>
    </lineage>
</organism>
<proteinExistence type="inferred from homology"/>
<dbReference type="OrthoDB" id="66964at2759"/>
<dbReference type="UniPathway" id="UPA00559"/>
<evidence type="ECO:0000256" key="5">
    <source>
        <dbReference type="ARBA" id="ARBA00036267"/>
    </source>
</evidence>
<dbReference type="AlphaFoldDB" id="A0A1Y1V3E6"/>
<comment type="pathway">
    <text evidence="1">Protein modification; peptidyl-diphthamide biosynthesis.</text>
</comment>
<dbReference type="FunFam" id="3.10.660.10:FF:000001">
    <property type="entry name" value="Diphthamide biosynthesis 3"/>
    <property type="match status" value="1"/>
</dbReference>
<evidence type="ECO:0000313" key="9">
    <source>
        <dbReference type="EMBL" id="ORX45448.1"/>
    </source>
</evidence>
<gene>
    <name evidence="9" type="ORF">BCR36DRAFT_333357</name>
</gene>
<comment type="similarity">
    <text evidence="4">Belongs to the DPH3 family.</text>
</comment>
<dbReference type="SUPFAM" id="SSF144217">
    <property type="entry name" value="CSL zinc finger"/>
    <property type="match status" value="1"/>
</dbReference>
<accession>A0A1Y1V3E6</accession>
<dbReference type="PANTHER" id="PTHR21454:SF31">
    <property type="entry name" value="DIPHTHAMIDE BIOSYNTHESIS PROTEIN 3"/>
    <property type="match status" value="1"/>
</dbReference>